<dbReference type="EMBL" id="CM047908">
    <property type="protein sequence ID" value="KAJ0082628.1"/>
    <property type="molecule type" value="Genomic_DNA"/>
</dbReference>
<evidence type="ECO:0000313" key="2">
    <source>
        <dbReference type="Proteomes" id="UP001164250"/>
    </source>
</evidence>
<keyword evidence="2" id="KW-1185">Reference proteome</keyword>
<reference evidence="2" key="1">
    <citation type="journal article" date="2023" name="G3 (Bethesda)">
        <title>Genome assembly and association tests identify interacting loci associated with vigor, precocity, and sex in interspecific pistachio rootstocks.</title>
        <authorList>
            <person name="Palmer W."/>
            <person name="Jacygrad E."/>
            <person name="Sagayaradj S."/>
            <person name="Cavanaugh K."/>
            <person name="Han R."/>
            <person name="Bertier L."/>
            <person name="Beede B."/>
            <person name="Kafkas S."/>
            <person name="Golino D."/>
            <person name="Preece J."/>
            <person name="Michelmore R."/>
        </authorList>
    </citation>
    <scope>NUCLEOTIDE SEQUENCE [LARGE SCALE GENOMIC DNA]</scope>
</reference>
<evidence type="ECO:0000313" key="1">
    <source>
        <dbReference type="EMBL" id="KAJ0082628.1"/>
    </source>
</evidence>
<proteinExistence type="predicted"/>
<organism evidence="1 2">
    <name type="scientific">Pistacia atlantica</name>
    <dbReference type="NCBI Taxonomy" id="434234"/>
    <lineage>
        <taxon>Eukaryota</taxon>
        <taxon>Viridiplantae</taxon>
        <taxon>Streptophyta</taxon>
        <taxon>Embryophyta</taxon>
        <taxon>Tracheophyta</taxon>
        <taxon>Spermatophyta</taxon>
        <taxon>Magnoliopsida</taxon>
        <taxon>eudicotyledons</taxon>
        <taxon>Gunneridae</taxon>
        <taxon>Pentapetalae</taxon>
        <taxon>rosids</taxon>
        <taxon>malvids</taxon>
        <taxon>Sapindales</taxon>
        <taxon>Anacardiaceae</taxon>
        <taxon>Pistacia</taxon>
    </lineage>
</organism>
<protein>
    <submittedName>
        <fullName evidence="1">Uncharacterized protein</fullName>
    </submittedName>
</protein>
<gene>
    <name evidence="1" type="ORF">Patl1_11411</name>
</gene>
<dbReference type="Proteomes" id="UP001164250">
    <property type="component" value="Chromosome 12"/>
</dbReference>
<comment type="caution">
    <text evidence="1">The sequence shown here is derived from an EMBL/GenBank/DDBJ whole genome shotgun (WGS) entry which is preliminary data.</text>
</comment>
<name>A0ACC1A8D9_9ROSI</name>
<accession>A0ACC1A8D9</accession>
<sequence>MDNQWKKLSGAGNWDGLFKPLDKDLENRLSLCIESIQVIRDSVLRQDKRKPAYQEKDLFSKMKTKEFGKLYTVTHYIYARSDVPSSVNWIVKDKSAWIGYVAVATDDGKERQKFLGKPCDPRVHKGFLSLYTSSNIEPPSYNDLSARDQVLHAVKTLVNNVDYRDEEISITVTGHSLGAALATLSATDIVANKYNRRKGSDKICMVTAFVFGSPKVGDKGFREAFGRLKNLHLLRIKNKMDFVTKVPPKLRHFLAYEKVGIELKVNSWKKVLSKVTKELLEGVPVHSLKQYLAALGSKFHR</sequence>